<feature type="transmembrane region" description="Helical" evidence="1">
    <location>
        <begin position="186"/>
        <end position="205"/>
    </location>
</feature>
<feature type="transmembrane region" description="Helical" evidence="1">
    <location>
        <begin position="220"/>
        <end position="237"/>
    </location>
</feature>
<feature type="transmembrane region" description="Helical" evidence="1">
    <location>
        <begin position="6"/>
        <end position="30"/>
    </location>
</feature>
<proteinExistence type="predicted"/>
<reference evidence="2" key="1">
    <citation type="submission" date="2020-01" db="EMBL/GenBank/DDBJ databases">
        <authorList>
            <person name="Meier V. D."/>
            <person name="Meier V D."/>
        </authorList>
    </citation>
    <scope>NUCLEOTIDE SEQUENCE</scope>
    <source>
        <strain evidence="2">HLG_WM_MAG_12</strain>
    </source>
</reference>
<feature type="transmembrane region" description="Helical" evidence="1">
    <location>
        <begin position="82"/>
        <end position="115"/>
    </location>
</feature>
<evidence type="ECO:0000256" key="1">
    <source>
        <dbReference type="SAM" id="Phobius"/>
    </source>
</evidence>
<name>A0A6S6T7B2_9BACT</name>
<gene>
    <name evidence="2" type="ORF">HELGO_WM8248</name>
</gene>
<keyword evidence="1" id="KW-0812">Transmembrane</keyword>
<organism evidence="2">
    <name type="scientific">uncultured Campylobacterales bacterium</name>
    <dbReference type="NCBI Taxonomy" id="352960"/>
    <lineage>
        <taxon>Bacteria</taxon>
        <taxon>Pseudomonadati</taxon>
        <taxon>Campylobacterota</taxon>
        <taxon>Epsilonproteobacteria</taxon>
        <taxon>Campylobacterales</taxon>
        <taxon>environmental samples</taxon>
    </lineage>
</organism>
<feature type="transmembrane region" description="Helical" evidence="1">
    <location>
        <begin position="157"/>
        <end position="174"/>
    </location>
</feature>
<evidence type="ECO:0008006" key="3">
    <source>
        <dbReference type="Google" id="ProtNLM"/>
    </source>
</evidence>
<keyword evidence="1" id="KW-0472">Membrane</keyword>
<evidence type="ECO:0000313" key="2">
    <source>
        <dbReference type="EMBL" id="CAA6814136.1"/>
    </source>
</evidence>
<keyword evidence="1" id="KW-1133">Transmembrane helix</keyword>
<accession>A0A6S6T7B2</accession>
<feature type="transmembrane region" description="Helical" evidence="1">
    <location>
        <begin position="246"/>
        <end position="266"/>
    </location>
</feature>
<dbReference type="AlphaFoldDB" id="A0A6S6T7B2"/>
<feature type="transmembrane region" description="Helical" evidence="1">
    <location>
        <begin position="122"/>
        <end position="145"/>
    </location>
</feature>
<dbReference type="EMBL" id="CACVAW010000061">
    <property type="protein sequence ID" value="CAA6814136.1"/>
    <property type="molecule type" value="Genomic_DNA"/>
</dbReference>
<sequence>MDKLYYTLFIFVYIFILVFNIESLSISIYEIELLQDSHLNGFWIRLISLFDIKYSFLLLHIVNLYLMYRLSLLVLNTKKEAFYSLILFALLPSVSLLGVIVNMSSIVIFITLLFLITFINRYFIIALYILFCSLFVDNSFFYLYISLFIYGISRKNYAFIYISLAFIMSSIGIYDIDIGGRPRGYFLTSFGMFLAIFSPFVFLYFCYSLYRVSLTTSKNIIWHISFYTFVIALLLSFRQKIDIEDFGVFLVIFIPIMVKVFFHSFNSHIKELRFKYKLIGQGILISAILSFLITFLNKPLFLLLENPNNHFAYKYYIVKELSTKLKQNNIYEVSSSNKSLQKRLGFYEIKKGKNILYENKPTSIKDSQYLKTIDIKYLEKKVKTYYVILPKINKRKIL</sequence>
<feature type="transmembrane region" description="Helical" evidence="1">
    <location>
        <begin position="42"/>
        <end position="62"/>
    </location>
</feature>
<protein>
    <recommendedName>
        <fullName evidence="3">Integral membrane protein</fullName>
    </recommendedName>
</protein>
<feature type="transmembrane region" description="Helical" evidence="1">
    <location>
        <begin position="278"/>
        <end position="296"/>
    </location>
</feature>